<name>A0A3N1G8T1_9ACTN</name>
<dbReference type="GO" id="GO:0005886">
    <property type="term" value="C:plasma membrane"/>
    <property type="evidence" value="ECO:0007669"/>
    <property type="project" value="UniProtKB-SubCell"/>
</dbReference>
<sequence length="303" mass="31740">MADVRQALRRGDLAPARRRTRRGRAWAVVTGAVGLGARHRVTGLAAEAAFFALLSLPPLVLGLAGLAALVGSRLGADTTTQLTDVLRTQLSPFLTERVVDSTILPTLAQALEGPRFDVISLGFLLSLWSGSRALAVLLDTVSIMYGMGGRRGVVRARALSVVLYVVGLLLGAVALPLLLAGPGVLERLLPDALADLVGLYWPAVLLAGSLLLAVLYHAATPERLPWRRTVPGAVVALGLWVLASWGLRVVLGLTTGTETGVTIYGPLSAPIVLLLWLYLLALAVLVGAGVNAAAEAQHDDATR</sequence>
<feature type="transmembrane region" description="Helical" evidence="6">
    <location>
        <begin position="158"/>
        <end position="179"/>
    </location>
</feature>
<dbReference type="Pfam" id="PF03631">
    <property type="entry name" value="Virul_fac_BrkB"/>
    <property type="match status" value="1"/>
</dbReference>
<reference evidence="7 8" key="1">
    <citation type="journal article" date="2015" name="Stand. Genomic Sci.">
        <title>Genomic Encyclopedia of Bacterial and Archaeal Type Strains, Phase III: the genomes of soil and plant-associated and newly described type strains.</title>
        <authorList>
            <person name="Whitman W.B."/>
            <person name="Woyke T."/>
            <person name="Klenk H.P."/>
            <person name="Zhou Y."/>
            <person name="Lilburn T.G."/>
            <person name="Beck B.J."/>
            <person name="De Vos P."/>
            <person name="Vandamme P."/>
            <person name="Eisen J.A."/>
            <person name="Garrity G."/>
            <person name="Hugenholtz P."/>
            <person name="Kyrpides N.C."/>
        </authorList>
    </citation>
    <scope>NUCLEOTIDE SEQUENCE [LARGE SCALE GENOMIC DNA]</scope>
    <source>
        <strain evidence="7 8">CECT 7306</strain>
    </source>
</reference>
<protein>
    <submittedName>
        <fullName evidence="7">Membrane protein</fullName>
    </submittedName>
</protein>
<keyword evidence="3 6" id="KW-0812">Transmembrane</keyword>
<evidence type="ECO:0000313" key="8">
    <source>
        <dbReference type="Proteomes" id="UP000276232"/>
    </source>
</evidence>
<keyword evidence="2" id="KW-1003">Cell membrane</keyword>
<dbReference type="PANTHER" id="PTHR30213:SF0">
    <property type="entry name" value="UPF0761 MEMBRANE PROTEIN YIHY"/>
    <property type="match status" value="1"/>
</dbReference>
<comment type="subcellular location">
    <subcellularLocation>
        <location evidence="1">Cell membrane</location>
        <topology evidence="1">Multi-pass membrane protein</topology>
    </subcellularLocation>
</comment>
<evidence type="ECO:0000313" key="7">
    <source>
        <dbReference type="EMBL" id="ROP26617.1"/>
    </source>
</evidence>
<gene>
    <name evidence="7" type="ORF">EDC03_3378</name>
</gene>
<feature type="transmembrane region" description="Helical" evidence="6">
    <location>
        <begin position="48"/>
        <end position="70"/>
    </location>
</feature>
<dbReference type="AlphaFoldDB" id="A0A3N1G8T1"/>
<feature type="transmembrane region" description="Helical" evidence="6">
    <location>
        <begin position="271"/>
        <end position="294"/>
    </location>
</feature>
<evidence type="ECO:0000256" key="6">
    <source>
        <dbReference type="SAM" id="Phobius"/>
    </source>
</evidence>
<feature type="transmembrane region" description="Helical" evidence="6">
    <location>
        <begin position="118"/>
        <end position="138"/>
    </location>
</feature>
<evidence type="ECO:0000256" key="4">
    <source>
        <dbReference type="ARBA" id="ARBA00022989"/>
    </source>
</evidence>
<accession>A0A3N1G8T1</accession>
<feature type="transmembrane region" description="Helical" evidence="6">
    <location>
        <begin position="230"/>
        <end position="251"/>
    </location>
</feature>
<dbReference type="PANTHER" id="PTHR30213">
    <property type="entry name" value="INNER MEMBRANE PROTEIN YHJD"/>
    <property type="match status" value="1"/>
</dbReference>
<evidence type="ECO:0000256" key="2">
    <source>
        <dbReference type="ARBA" id="ARBA00022475"/>
    </source>
</evidence>
<dbReference type="Proteomes" id="UP000276232">
    <property type="component" value="Unassembled WGS sequence"/>
</dbReference>
<dbReference type="InParanoid" id="A0A3N1G8T1"/>
<proteinExistence type="predicted"/>
<feature type="transmembrane region" description="Helical" evidence="6">
    <location>
        <begin position="199"/>
        <end position="218"/>
    </location>
</feature>
<dbReference type="PIRSF" id="PIRSF035875">
    <property type="entry name" value="RNase_BN"/>
    <property type="match status" value="1"/>
</dbReference>
<dbReference type="RefSeq" id="WP_123381431.1">
    <property type="nucleotide sequence ID" value="NZ_RJKN01000012.1"/>
</dbReference>
<dbReference type="FunCoup" id="A0A3N1G8T1">
    <property type="interactions" value="1"/>
</dbReference>
<dbReference type="EMBL" id="RJKN01000012">
    <property type="protein sequence ID" value="ROP26617.1"/>
    <property type="molecule type" value="Genomic_DNA"/>
</dbReference>
<organism evidence="7 8">
    <name type="scientific">Pseudokineococcus lusitanus</name>
    <dbReference type="NCBI Taxonomy" id="763993"/>
    <lineage>
        <taxon>Bacteria</taxon>
        <taxon>Bacillati</taxon>
        <taxon>Actinomycetota</taxon>
        <taxon>Actinomycetes</taxon>
        <taxon>Kineosporiales</taxon>
        <taxon>Kineosporiaceae</taxon>
        <taxon>Pseudokineococcus</taxon>
    </lineage>
</organism>
<dbReference type="InterPro" id="IPR017039">
    <property type="entry name" value="Virul_fac_BrkB"/>
</dbReference>
<evidence type="ECO:0000256" key="1">
    <source>
        <dbReference type="ARBA" id="ARBA00004651"/>
    </source>
</evidence>
<keyword evidence="4 6" id="KW-1133">Transmembrane helix</keyword>
<keyword evidence="5 6" id="KW-0472">Membrane</keyword>
<evidence type="ECO:0000256" key="3">
    <source>
        <dbReference type="ARBA" id="ARBA00022692"/>
    </source>
</evidence>
<comment type="caution">
    <text evidence="7">The sequence shown here is derived from an EMBL/GenBank/DDBJ whole genome shotgun (WGS) entry which is preliminary data.</text>
</comment>
<keyword evidence="8" id="KW-1185">Reference proteome</keyword>
<evidence type="ECO:0000256" key="5">
    <source>
        <dbReference type="ARBA" id="ARBA00023136"/>
    </source>
</evidence>
<dbReference type="OrthoDB" id="3209118at2"/>